<evidence type="ECO:0000256" key="1">
    <source>
        <dbReference type="ARBA" id="ARBA00011073"/>
    </source>
</evidence>
<keyword evidence="10" id="KW-1185">Reference proteome</keyword>
<dbReference type="Pfam" id="PF00082">
    <property type="entry name" value="Peptidase_S8"/>
    <property type="match status" value="1"/>
</dbReference>
<keyword evidence="6" id="KW-0732">Signal</keyword>
<sequence length="543" mass="60213">MAKGKVLLLLFLLFGACFTLFAQDRYAVHYKYKPTRDYSLDRPEELLTEAALLRRNREILETDSTDLPVAKQYTQIISKEADEVLYHSKWLNASVIRADEKAIERIIDLAFVEKVILIGRGGFQNENEGSKAIQAKHSSKTEMFTNANSAFEFQNNILGIPEMHRAGFNGEGIKVAVFDAGFLNVDEISGLQHLFNENRILATRDFVNPGSTDVFHTDTHGTGSLSLMASYDPSQLVGGAYAADYILCITEDVYSEYRIEEYNWVRAAEFADSLGVDVINSSLGYNFFDDPGMNYSRDDLDGSTAIISIGANMAAQKGILVVCSSGNEGNVSWQTITVPADARDILAVGAINNSLNKASFSSTGPSSDGRIKPELVAFGSGVTLWRRIEGTSISSGTSFSSPQVAALAAGIWQANPKWSRSLLMDKLLESGSQSDQPDFELGYGVPNYLRITMDMDTGTLVEKAIKIYPNPLEENELMLEFGREFSCRMKLYDTQGKMLSLLSLHRVENEEPYRIDMGNLHPGIYWLELEDDAVAGSIKMWKK</sequence>
<evidence type="ECO:0000256" key="6">
    <source>
        <dbReference type="SAM" id="SignalP"/>
    </source>
</evidence>
<dbReference type="PANTHER" id="PTHR43399">
    <property type="entry name" value="SUBTILISIN-RELATED"/>
    <property type="match status" value="1"/>
</dbReference>
<name>A0ABX0HBN7_9BACT</name>
<accession>A0ABX0HBN7</accession>
<dbReference type="PROSITE" id="PS00138">
    <property type="entry name" value="SUBTILASE_SER"/>
    <property type="match status" value="1"/>
</dbReference>
<evidence type="ECO:0000256" key="5">
    <source>
        <dbReference type="PROSITE-ProRule" id="PRU01240"/>
    </source>
</evidence>
<comment type="caution">
    <text evidence="9">The sequence shown here is derived from an EMBL/GenBank/DDBJ whole genome shotgun (WGS) entry which is preliminary data.</text>
</comment>
<dbReference type="PROSITE" id="PS51257">
    <property type="entry name" value="PROKAR_LIPOPROTEIN"/>
    <property type="match status" value="1"/>
</dbReference>
<feature type="domain" description="Peptidase S8/S53" evidence="7">
    <location>
        <begin position="170"/>
        <end position="444"/>
    </location>
</feature>
<proteinExistence type="inferred from homology"/>
<feature type="active site" description="Charge relay system" evidence="5">
    <location>
        <position position="179"/>
    </location>
</feature>
<dbReference type="InterPro" id="IPR023828">
    <property type="entry name" value="Peptidase_S8_Ser-AS"/>
</dbReference>
<dbReference type="InterPro" id="IPR017317">
    <property type="entry name" value="Pept_S8_subtilisin_bacteroid-2"/>
</dbReference>
<dbReference type="InterPro" id="IPR015500">
    <property type="entry name" value="Peptidase_S8_subtilisin-rel"/>
</dbReference>
<feature type="chain" id="PRO_5046324843" evidence="6">
    <location>
        <begin position="23"/>
        <end position="543"/>
    </location>
</feature>
<dbReference type="InterPro" id="IPR036852">
    <property type="entry name" value="Peptidase_S8/S53_dom_sf"/>
</dbReference>
<keyword evidence="3 5" id="KW-0378">Hydrolase</keyword>
<dbReference type="PRINTS" id="PR00723">
    <property type="entry name" value="SUBTILISIN"/>
</dbReference>
<feature type="active site" description="Charge relay system" evidence="5">
    <location>
        <position position="398"/>
    </location>
</feature>
<feature type="active site" description="Charge relay system" evidence="5">
    <location>
        <position position="220"/>
    </location>
</feature>
<reference evidence="9 10" key="1">
    <citation type="submission" date="2020-03" db="EMBL/GenBank/DDBJ databases">
        <title>Cyclobacterium plantarum sp. nov., a marine bacterium isolated from a coastal-marine wetland.</title>
        <authorList>
            <person name="Sanchez-Porro C."/>
            <person name="Ventosa A."/>
            <person name="Amoozegar M."/>
        </authorList>
    </citation>
    <scope>NUCLEOTIDE SEQUENCE [LARGE SCALE GENOMIC DNA]</scope>
    <source>
        <strain evidence="9 10">GBPx2</strain>
    </source>
</reference>
<dbReference type="PROSITE" id="PS51892">
    <property type="entry name" value="SUBTILASE"/>
    <property type="match status" value="1"/>
</dbReference>
<dbReference type="InterPro" id="IPR026444">
    <property type="entry name" value="Secre_tail"/>
</dbReference>
<evidence type="ECO:0000256" key="2">
    <source>
        <dbReference type="ARBA" id="ARBA00022670"/>
    </source>
</evidence>
<organism evidence="9 10">
    <name type="scientific">Cyclobacterium plantarum</name>
    <dbReference type="NCBI Taxonomy" id="2716263"/>
    <lineage>
        <taxon>Bacteria</taxon>
        <taxon>Pseudomonadati</taxon>
        <taxon>Bacteroidota</taxon>
        <taxon>Cytophagia</taxon>
        <taxon>Cytophagales</taxon>
        <taxon>Cyclobacteriaceae</taxon>
        <taxon>Cyclobacterium</taxon>
    </lineage>
</organism>
<feature type="domain" description="Secretion system C-terminal sorting" evidence="8">
    <location>
        <begin position="467"/>
        <end position="533"/>
    </location>
</feature>
<dbReference type="InterPro" id="IPR000209">
    <property type="entry name" value="Peptidase_S8/S53_dom"/>
</dbReference>
<dbReference type="Pfam" id="PF18962">
    <property type="entry name" value="Por_Secre_tail"/>
    <property type="match status" value="1"/>
</dbReference>
<keyword evidence="2 5" id="KW-0645">Protease</keyword>
<evidence type="ECO:0000256" key="3">
    <source>
        <dbReference type="ARBA" id="ARBA00022801"/>
    </source>
</evidence>
<dbReference type="Gene3D" id="3.40.50.200">
    <property type="entry name" value="Peptidase S8/S53 domain"/>
    <property type="match status" value="1"/>
</dbReference>
<feature type="signal peptide" evidence="6">
    <location>
        <begin position="1"/>
        <end position="22"/>
    </location>
</feature>
<dbReference type="SUPFAM" id="SSF52743">
    <property type="entry name" value="Subtilisin-like"/>
    <property type="match status" value="1"/>
</dbReference>
<protein>
    <submittedName>
        <fullName evidence="9">S8 family serine peptidase</fullName>
    </submittedName>
</protein>
<evidence type="ECO:0000313" key="10">
    <source>
        <dbReference type="Proteomes" id="UP000649799"/>
    </source>
</evidence>
<comment type="similarity">
    <text evidence="1 5">Belongs to the peptidase S8 family.</text>
</comment>
<dbReference type="InterPro" id="IPR051048">
    <property type="entry name" value="Peptidase_S8/S53_subtilisin"/>
</dbReference>
<dbReference type="EMBL" id="JAANYN010000008">
    <property type="protein sequence ID" value="NHE58780.1"/>
    <property type="molecule type" value="Genomic_DNA"/>
</dbReference>
<evidence type="ECO:0000259" key="8">
    <source>
        <dbReference type="Pfam" id="PF18962"/>
    </source>
</evidence>
<evidence type="ECO:0000256" key="4">
    <source>
        <dbReference type="ARBA" id="ARBA00022825"/>
    </source>
</evidence>
<keyword evidence="4 5" id="KW-0720">Serine protease</keyword>
<dbReference type="Proteomes" id="UP000649799">
    <property type="component" value="Unassembled WGS sequence"/>
</dbReference>
<gene>
    <name evidence="9" type="ORF">G9Q97_18370</name>
</gene>
<dbReference type="PIRSF" id="PIRSF037903">
    <property type="entry name" value="Subtilisin_rel_GFO_2223"/>
    <property type="match status" value="1"/>
</dbReference>
<dbReference type="PANTHER" id="PTHR43399:SF4">
    <property type="entry name" value="CELL WALL-ASSOCIATED PROTEASE"/>
    <property type="match status" value="1"/>
</dbReference>
<evidence type="ECO:0000259" key="7">
    <source>
        <dbReference type="Pfam" id="PF00082"/>
    </source>
</evidence>
<evidence type="ECO:0000313" key="9">
    <source>
        <dbReference type="EMBL" id="NHE58780.1"/>
    </source>
</evidence>
<dbReference type="RefSeq" id="WP_166149483.1">
    <property type="nucleotide sequence ID" value="NZ_JAANYN010000008.1"/>
</dbReference>